<dbReference type="SMART" id="SM00965">
    <property type="entry name" value="STN"/>
    <property type="match status" value="1"/>
</dbReference>
<keyword evidence="3 12" id="KW-0813">Transport</keyword>
<sequence>MLIFRTTFYGVKTTMSKFLARPLAIAIQRAVFVGFLGSSAMTTQSVMAQNAESYQYNIPASSLDRALSLFSAQSGIEFAFDPKQVKHLYSQGLKGVYTVDTGFSALLAPHGLDIQYTTNGYKLIKKGPNQVRNMGQLKTIDINANGQLNDTTDAVRLPVIMITAEQNNKVNLGKAEQSIKEIPQSITVVNREQLEKQNLTDLSTALDKVAGISVWQGQVFENTFIARGMEVSNIRVDGVSSALKLQDLSQFEQIEVLRGADGLFNGNGEASASINLVRKKPLRENQIAVELSAGSWENYRASIDVTGPIALDGALRGRLVGTWNDQDFFYAVAEKNRHSVYGILEYDILLTTTASIGFSYDKLQGKQDWIGLPRYIDGSDIGFDRKTSFVTNWANIKAESTQYFAGIQHDFNQDWKLKFNITKEHMLKLNEYPRLGGSVDPKTNITQLAFIKNGGEPDSWVGDINIQGKFNLFGKQHSTVFGIDYQDKKDPFHYMSDPLQYYDLNIFKFDPNMKYKAVHGYKPTRTLYTKQLGYYATAKWQISDPLKFITGARLNNYDFYQRNDTTGATTYDYEDNNVFIPFVGLTYDITPDWLVFASVAETFKSQANLLDVNKKPLDPITGRNYEVGIKGELWDGQGNLSLSTYRTERKNQGNLLYSETMDDGNGSSCCYVGGNAVTMSGVDFELTGEILPNLTGSIGYTYFDNKDHFNAISWRKITTPRHTLKAWLDYKLEDWTVGINVSAQSEQQATGSTPTTYDESTGQWGEPYVDYQFKSPSRAVWGTQVGYQINPNLHAAFRINNLFDKVYWQTIGDTEGYNWYGEPRNFMLTLRAKY</sequence>
<dbReference type="Gene3D" id="2.170.130.10">
    <property type="entry name" value="TonB-dependent receptor, plug domain"/>
    <property type="match status" value="1"/>
</dbReference>
<evidence type="ECO:0000313" key="16">
    <source>
        <dbReference type="Proteomes" id="UP000219042"/>
    </source>
</evidence>
<dbReference type="Pfam" id="PF00593">
    <property type="entry name" value="TonB_dep_Rec_b-barrel"/>
    <property type="match status" value="1"/>
</dbReference>
<evidence type="ECO:0000256" key="11">
    <source>
        <dbReference type="ARBA" id="ARBA00023237"/>
    </source>
</evidence>
<dbReference type="InterPro" id="IPR036942">
    <property type="entry name" value="Beta-barrel_TonB_sf"/>
</dbReference>
<evidence type="ECO:0000256" key="6">
    <source>
        <dbReference type="ARBA" id="ARBA00022692"/>
    </source>
</evidence>
<dbReference type="GO" id="GO:0009279">
    <property type="term" value="C:cell outer membrane"/>
    <property type="evidence" value="ECO:0007669"/>
    <property type="project" value="UniProtKB-SubCell"/>
</dbReference>
<protein>
    <submittedName>
        <fullName evidence="15">Outer-membrane receptor for ferric coprogen and ferric-rhodotorulic acid</fullName>
    </submittedName>
</protein>
<dbReference type="NCBIfam" id="TIGR01783">
    <property type="entry name" value="TonB-siderophor"/>
    <property type="match status" value="1"/>
</dbReference>
<dbReference type="GO" id="GO:0015891">
    <property type="term" value="P:siderophore transport"/>
    <property type="evidence" value="ECO:0007669"/>
    <property type="project" value="InterPro"/>
</dbReference>
<dbReference type="PANTHER" id="PTHR32552:SF74">
    <property type="entry name" value="HYDROXAMATE SIDEROPHORE RECEPTOR FHUE"/>
    <property type="match status" value="1"/>
</dbReference>
<keyword evidence="16" id="KW-1185">Reference proteome</keyword>
<keyword evidence="9 12" id="KW-0472">Membrane</keyword>
<name>A0A240EC67_9GAMM</name>
<evidence type="ECO:0000256" key="1">
    <source>
        <dbReference type="ARBA" id="ARBA00004571"/>
    </source>
</evidence>
<keyword evidence="7" id="KW-0408">Iron</keyword>
<proteinExistence type="inferred from homology"/>
<comment type="subcellular location">
    <subcellularLocation>
        <location evidence="1 12">Cell outer membrane</location>
        <topology evidence="1 12">Multi-pass membrane protein</topology>
    </subcellularLocation>
</comment>
<dbReference type="PROSITE" id="PS52016">
    <property type="entry name" value="TONB_DEPENDENT_REC_3"/>
    <property type="match status" value="1"/>
</dbReference>
<dbReference type="InterPro" id="IPR039426">
    <property type="entry name" value="TonB-dep_rcpt-like"/>
</dbReference>
<dbReference type="AlphaFoldDB" id="A0A240EC67"/>
<dbReference type="InterPro" id="IPR011662">
    <property type="entry name" value="Secretin/TonB_short_N"/>
</dbReference>
<dbReference type="SUPFAM" id="SSF56935">
    <property type="entry name" value="Porins"/>
    <property type="match status" value="1"/>
</dbReference>
<keyword evidence="6 12" id="KW-0812">Transmembrane</keyword>
<keyword evidence="5" id="KW-0406">Ion transport</keyword>
<dbReference type="InterPro" id="IPR000531">
    <property type="entry name" value="Beta-barrel_TonB"/>
</dbReference>
<dbReference type="GO" id="GO:0038023">
    <property type="term" value="F:signaling receptor activity"/>
    <property type="evidence" value="ECO:0007669"/>
    <property type="project" value="InterPro"/>
</dbReference>
<keyword evidence="11 12" id="KW-0998">Cell outer membrane</keyword>
<evidence type="ECO:0000256" key="8">
    <source>
        <dbReference type="ARBA" id="ARBA00023077"/>
    </source>
</evidence>
<keyword evidence="5" id="KW-0410">Iron transport</keyword>
<evidence type="ECO:0000256" key="10">
    <source>
        <dbReference type="ARBA" id="ARBA00023170"/>
    </source>
</evidence>
<dbReference type="Gene3D" id="2.40.170.20">
    <property type="entry name" value="TonB-dependent receptor, beta-barrel domain"/>
    <property type="match status" value="1"/>
</dbReference>
<evidence type="ECO:0000256" key="13">
    <source>
        <dbReference type="RuleBase" id="RU003357"/>
    </source>
</evidence>
<keyword evidence="10 15" id="KW-0675">Receptor</keyword>
<dbReference type="PANTHER" id="PTHR32552">
    <property type="entry name" value="FERRICHROME IRON RECEPTOR-RELATED"/>
    <property type="match status" value="1"/>
</dbReference>
<evidence type="ECO:0000313" key="15">
    <source>
        <dbReference type="EMBL" id="SNX46308.1"/>
    </source>
</evidence>
<dbReference type="OrthoDB" id="8663017at2"/>
<dbReference type="GO" id="GO:0015344">
    <property type="term" value="F:siderophore uptake transmembrane transporter activity"/>
    <property type="evidence" value="ECO:0007669"/>
    <property type="project" value="TreeGrafter"/>
</dbReference>
<reference evidence="16" key="1">
    <citation type="submission" date="2016-09" db="EMBL/GenBank/DDBJ databases">
        <authorList>
            <person name="Varghese N."/>
            <person name="Submissions S."/>
        </authorList>
    </citation>
    <scope>NUCLEOTIDE SEQUENCE [LARGE SCALE GENOMIC DNA]</scope>
    <source>
        <strain evidence="16">ANC 4466</strain>
    </source>
</reference>
<dbReference type="InterPro" id="IPR010105">
    <property type="entry name" value="TonB_sidphr_rcpt"/>
</dbReference>
<dbReference type="Proteomes" id="UP000219042">
    <property type="component" value="Unassembled WGS sequence"/>
</dbReference>
<evidence type="ECO:0000256" key="7">
    <source>
        <dbReference type="ARBA" id="ARBA00023004"/>
    </source>
</evidence>
<gene>
    <name evidence="15" type="ORF">SAMN05421731_11055</name>
</gene>
<organism evidence="15 16">
    <name type="scientific">Acinetobacter puyangensis</name>
    <dbReference type="NCBI Taxonomy" id="1096779"/>
    <lineage>
        <taxon>Bacteria</taxon>
        <taxon>Pseudomonadati</taxon>
        <taxon>Pseudomonadota</taxon>
        <taxon>Gammaproteobacteria</taxon>
        <taxon>Moraxellales</taxon>
        <taxon>Moraxellaceae</taxon>
        <taxon>Acinetobacter</taxon>
    </lineage>
</organism>
<evidence type="ECO:0000256" key="3">
    <source>
        <dbReference type="ARBA" id="ARBA00022448"/>
    </source>
</evidence>
<dbReference type="InterPro" id="IPR012910">
    <property type="entry name" value="Plug_dom"/>
</dbReference>
<dbReference type="EMBL" id="OANT01000010">
    <property type="protein sequence ID" value="SNX46308.1"/>
    <property type="molecule type" value="Genomic_DNA"/>
</dbReference>
<evidence type="ECO:0000256" key="2">
    <source>
        <dbReference type="ARBA" id="ARBA00009810"/>
    </source>
</evidence>
<dbReference type="Gene3D" id="3.55.50.30">
    <property type="match status" value="1"/>
</dbReference>
<keyword evidence="4 12" id="KW-1134">Transmembrane beta strand</keyword>
<dbReference type="CDD" id="cd01347">
    <property type="entry name" value="ligand_gated_channel"/>
    <property type="match status" value="1"/>
</dbReference>
<dbReference type="InterPro" id="IPR037066">
    <property type="entry name" value="Plug_dom_sf"/>
</dbReference>
<feature type="domain" description="Secretin/TonB short N-terminal" evidence="14">
    <location>
        <begin position="76"/>
        <end position="126"/>
    </location>
</feature>
<dbReference type="Pfam" id="PF07715">
    <property type="entry name" value="Plug"/>
    <property type="match status" value="1"/>
</dbReference>
<evidence type="ECO:0000256" key="12">
    <source>
        <dbReference type="PROSITE-ProRule" id="PRU01360"/>
    </source>
</evidence>
<evidence type="ECO:0000256" key="4">
    <source>
        <dbReference type="ARBA" id="ARBA00022452"/>
    </source>
</evidence>
<comment type="similarity">
    <text evidence="2 12 13">Belongs to the TonB-dependent receptor family.</text>
</comment>
<evidence type="ECO:0000256" key="5">
    <source>
        <dbReference type="ARBA" id="ARBA00022496"/>
    </source>
</evidence>
<accession>A0A240EC67</accession>
<evidence type="ECO:0000259" key="14">
    <source>
        <dbReference type="SMART" id="SM00965"/>
    </source>
</evidence>
<keyword evidence="8 13" id="KW-0798">TonB box</keyword>
<evidence type="ECO:0000256" key="9">
    <source>
        <dbReference type="ARBA" id="ARBA00023136"/>
    </source>
</evidence>